<dbReference type="InterPro" id="IPR013704">
    <property type="entry name" value="UPF0313_N"/>
</dbReference>
<accession>A0A1W6LLK8</accession>
<dbReference type="Gene3D" id="3.80.30.20">
    <property type="entry name" value="tm_1862 like domain"/>
    <property type="match status" value="1"/>
</dbReference>
<keyword evidence="2" id="KW-0004">4Fe-4S</keyword>
<dbReference type="InterPro" id="IPR023404">
    <property type="entry name" value="rSAM_horseshoe"/>
</dbReference>
<dbReference type="GO" id="GO:0003824">
    <property type="term" value="F:catalytic activity"/>
    <property type="evidence" value="ECO:0007669"/>
    <property type="project" value="InterPro"/>
</dbReference>
<dbReference type="Pfam" id="PF08497">
    <property type="entry name" value="Radical_SAM_N"/>
    <property type="match status" value="1"/>
</dbReference>
<dbReference type="AlphaFoldDB" id="A0A1W6LLK8"/>
<keyword evidence="5" id="KW-0408">Iron</keyword>
<dbReference type="SMART" id="SM00729">
    <property type="entry name" value="Elp3"/>
    <property type="match status" value="1"/>
</dbReference>
<dbReference type="PROSITE" id="PS01278">
    <property type="entry name" value="MTTASE_RADICAL"/>
    <property type="match status" value="1"/>
</dbReference>
<evidence type="ECO:0000256" key="5">
    <source>
        <dbReference type="ARBA" id="ARBA00023004"/>
    </source>
</evidence>
<keyword evidence="6" id="KW-0411">Iron-sulfur</keyword>
<dbReference type="Pfam" id="PF11842">
    <property type="entry name" value="DUF3362"/>
    <property type="match status" value="1"/>
</dbReference>
<feature type="domain" description="Radical SAM core" evidence="7">
    <location>
        <begin position="282"/>
        <end position="540"/>
    </location>
</feature>
<keyword evidence="9" id="KW-1185">Reference proteome</keyword>
<dbReference type="SUPFAM" id="SSF102114">
    <property type="entry name" value="Radical SAM enzymes"/>
    <property type="match status" value="1"/>
</dbReference>
<dbReference type="InterPro" id="IPR022946">
    <property type="entry name" value="UPF0313"/>
</dbReference>
<dbReference type="EMBL" id="CP021023">
    <property type="protein sequence ID" value="ARN56632.1"/>
    <property type="molecule type" value="Genomic_DNA"/>
</dbReference>
<dbReference type="SFLD" id="SFLDS00029">
    <property type="entry name" value="Radical_SAM"/>
    <property type="match status" value="1"/>
</dbReference>
<dbReference type="SFLD" id="SFLDG01069">
    <property type="entry name" value="UPF0313"/>
    <property type="match status" value="1"/>
</dbReference>
<dbReference type="PROSITE" id="PS51918">
    <property type="entry name" value="RADICAL_SAM"/>
    <property type="match status" value="1"/>
</dbReference>
<dbReference type="NCBIfam" id="TIGR03904">
    <property type="entry name" value="SAM_YgiQ"/>
    <property type="match status" value="1"/>
</dbReference>
<organism evidence="8 9">
    <name type="scientific">Sedimentisphaera salicampi</name>
    <dbReference type="NCBI Taxonomy" id="1941349"/>
    <lineage>
        <taxon>Bacteria</taxon>
        <taxon>Pseudomonadati</taxon>
        <taxon>Planctomycetota</taxon>
        <taxon>Phycisphaerae</taxon>
        <taxon>Sedimentisphaerales</taxon>
        <taxon>Sedimentisphaeraceae</taxon>
        <taxon>Sedimentisphaera</taxon>
    </lineage>
</organism>
<dbReference type="PANTHER" id="PTHR32331">
    <property type="entry name" value="UPF0313 PROTEIN YGIQ"/>
    <property type="match status" value="1"/>
</dbReference>
<gene>
    <name evidence="8" type="ORF">STSP1_01019</name>
</gene>
<evidence type="ECO:0000256" key="3">
    <source>
        <dbReference type="ARBA" id="ARBA00022691"/>
    </source>
</evidence>
<sequence>MIERGWDQPDIIVVTGDAYVDHPSFGAAVIGRWLESLGFKVAVLSQPGWKSAEDFKAIGRPRLFWAITSGSIDSRLNNYTSFGHKRKNDVYSPAGKTGRRPDKPVLTYCARAREAYKDAAIVIGGLEASLRRMVHYDYVEDKIKKSILTDAKADILVHGMGELAVGEIAEKINAGCSKEELAGIQGTAYNLKKNVPYPEKFFELPSYEQILSDSSLFMQAHLEYQKRCCPDGDAVVQDQGAGKIAIMPPSRPLSEAEMDRLYSLPFTRQTHPDFRKEGEVPALEPVKFSLTTHRGCFGGCSFCSIYFHQGKQISSRSQNSIIKELEELSKRKDFKGTVQDIGGPTANMYAMKCLKKTPCSRQSCIYPNICKHLDHSHDKLISLMKSIVKWKKAVKGRNAFVASGVRYDLAVKSDEYIRLLCREFVGGHLKVAPEHFSNNTLKYMGKPKFGLFEKFENKFNEESRKAGREQYLVPYFISSHPGCTNQDAEELTEYLVSKNIMPRQVQDFTPSPLSLSTAMYVSGVDKNFNQIYTARGISAKKIQFALLRYYEPKNFSLLSKHLSKKQKFRLLEQIRKKVNYQKKRKR</sequence>
<evidence type="ECO:0000313" key="9">
    <source>
        <dbReference type="Proteomes" id="UP000193334"/>
    </source>
</evidence>
<evidence type="ECO:0000259" key="7">
    <source>
        <dbReference type="PROSITE" id="PS51918"/>
    </source>
</evidence>
<dbReference type="PANTHER" id="PTHR32331:SF0">
    <property type="entry name" value="UPF0313 PROTEIN YGIQ"/>
    <property type="match status" value="1"/>
</dbReference>
<dbReference type="InterPro" id="IPR007197">
    <property type="entry name" value="rSAM"/>
</dbReference>
<dbReference type="InterPro" id="IPR020612">
    <property type="entry name" value="Methylthiotransferase_CS"/>
</dbReference>
<name>A0A1W6LLK8_9BACT</name>
<protein>
    <submittedName>
        <fullName evidence="8">Putative radical SAM protein YgiQ</fullName>
    </submittedName>
</protein>
<dbReference type="InterPro" id="IPR058240">
    <property type="entry name" value="rSAM_sf"/>
</dbReference>
<comment type="cofactor">
    <cofactor evidence="1">
        <name>[4Fe-4S] cluster</name>
        <dbReference type="ChEBI" id="CHEBI:49883"/>
    </cofactor>
</comment>
<keyword evidence="4" id="KW-0479">Metal-binding</keyword>
<dbReference type="Pfam" id="PF04055">
    <property type="entry name" value="Radical_SAM"/>
    <property type="match status" value="1"/>
</dbReference>
<evidence type="ECO:0000313" key="8">
    <source>
        <dbReference type="EMBL" id="ARN56632.1"/>
    </source>
</evidence>
<dbReference type="STRING" id="1941349.STSP1_01019"/>
<dbReference type="SFLD" id="SFLDG01082">
    <property type="entry name" value="B12-binding_domain_containing"/>
    <property type="match status" value="1"/>
</dbReference>
<evidence type="ECO:0000256" key="2">
    <source>
        <dbReference type="ARBA" id="ARBA00022485"/>
    </source>
</evidence>
<evidence type="ECO:0000256" key="6">
    <source>
        <dbReference type="ARBA" id="ARBA00023014"/>
    </source>
</evidence>
<dbReference type="InterPro" id="IPR006638">
    <property type="entry name" value="Elp3/MiaA/NifB-like_rSAM"/>
</dbReference>
<dbReference type="GO" id="GO:0046872">
    <property type="term" value="F:metal ion binding"/>
    <property type="evidence" value="ECO:0007669"/>
    <property type="project" value="UniProtKB-KW"/>
</dbReference>
<evidence type="ECO:0000256" key="1">
    <source>
        <dbReference type="ARBA" id="ARBA00001966"/>
    </source>
</evidence>
<reference evidence="9" key="1">
    <citation type="submission" date="2017-04" db="EMBL/GenBank/DDBJ databases">
        <title>Comparative genomics and description of representatives of a novel lineage of planctomycetes thriving in anoxic sediments.</title>
        <authorList>
            <person name="Spring S."/>
            <person name="Bunk B."/>
            <person name="Sproer C."/>
        </authorList>
    </citation>
    <scope>NUCLEOTIDE SEQUENCE [LARGE SCALE GENOMIC DNA]</scope>
    <source>
        <strain evidence="9">ST-PulAB-D4</strain>
    </source>
</reference>
<dbReference type="GO" id="GO:0051539">
    <property type="term" value="F:4 iron, 4 sulfur cluster binding"/>
    <property type="evidence" value="ECO:0007669"/>
    <property type="project" value="UniProtKB-KW"/>
</dbReference>
<dbReference type="KEGG" id="pbp:STSP1_01019"/>
<proteinExistence type="predicted"/>
<evidence type="ECO:0000256" key="4">
    <source>
        <dbReference type="ARBA" id="ARBA00022723"/>
    </source>
</evidence>
<dbReference type="InterPro" id="IPR024560">
    <property type="entry name" value="UPF0313_C"/>
</dbReference>
<keyword evidence="3" id="KW-0949">S-adenosyl-L-methionine</keyword>
<dbReference type="Proteomes" id="UP000193334">
    <property type="component" value="Chromosome"/>
</dbReference>